<accession>A0ACB8BH69</accession>
<comment type="caution">
    <text evidence="1">The sequence shown here is derived from an EMBL/GenBank/DDBJ whole genome shotgun (WGS) entry which is preliminary data.</text>
</comment>
<reference evidence="1" key="1">
    <citation type="journal article" date="2021" name="New Phytol.">
        <title>Evolutionary innovations through gain and loss of genes in the ectomycorrhizal Boletales.</title>
        <authorList>
            <person name="Wu G."/>
            <person name="Miyauchi S."/>
            <person name="Morin E."/>
            <person name="Kuo A."/>
            <person name="Drula E."/>
            <person name="Varga T."/>
            <person name="Kohler A."/>
            <person name="Feng B."/>
            <person name="Cao Y."/>
            <person name="Lipzen A."/>
            <person name="Daum C."/>
            <person name="Hundley H."/>
            <person name="Pangilinan J."/>
            <person name="Johnson J."/>
            <person name="Barry K."/>
            <person name="LaButti K."/>
            <person name="Ng V."/>
            <person name="Ahrendt S."/>
            <person name="Min B."/>
            <person name="Choi I.G."/>
            <person name="Park H."/>
            <person name="Plett J.M."/>
            <person name="Magnuson J."/>
            <person name="Spatafora J.W."/>
            <person name="Nagy L.G."/>
            <person name="Henrissat B."/>
            <person name="Grigoriev I.V."/>
            <person name="Yang Z.L."/>
            <person name="Xu J."/>
            <person name="Martin F.M."/>
        </authorList>
    </citation>
    <scope>NUCLEOTIDE SEQUENCE</scope>
    <source>
        <strain evidence="1">KUC20120723A-06</strain>
    </source>
</reference>
<organism evidence="1 2">
    <name type="scientific">Leucogyrophana mollusca</name>
    <dbReference type="NCBI Taxonomy" id="85980"/>
    <lineage>
        <taxon>Eukaryota</taxon>
        <taxon>Fungi</taxon>
        <taxon>Dikarya</taxon>
        <taxon>Basidiomycota</taxon>
        <taxon>Agaricomycotina</taxon>
        <taxon>Agaricomycetes</taxon>
        <taxon>Agaricomycetidae</taxon>
        <taxon>Boletales</taxon>
        <taxon>Boletales incertae sedis</taxon>
        <taxon>Leucogyrophana</taxon>
    </lineage>
</organism>
<evidence type="ECO:0000313" key="1">
    <source>
        <dbReference type="EMBL" id="KAH7924193.1"/>
    </source>
</evidence>
<evidence type="ECO:0000313" key="2">
    <source>
        <dbReference type="Proteomes" id="UP000790709"/>
    </source>
</evidence>
<keyword evidence="1" id="KW-0808">Transferase</keyword>
<proteinExistence type="predicted"/>
<sequence length="847" mass="92816">MLGYIAALIHNPNNISPDSAPYTSHLEYVVGQQLCGMLGYAVRLPEGTVDGKIYAWGHLTSGGTVANLESMWNCKFLPLSLKWASEGGNPLEAIASAFKVVLCTGVTKSICDCSAWELLNLVPDEVIALRVRICHEFGFSGIHVQKVLNPYLIDTVGKQALEAHFDIKLPARYLISQAMHYSWPKAAALTGIGEGNIVGVPLAYTGHMDIDSLDNILAECLDNQRAVYGVVAIVGSTEQGLVDPLSSIIGLRRKYQALGLSFLIHADAAWGGYFTSLLASAPAGDRTNHAKGTYDPTIALSARTKHELEHLRYTDSITIDPHKSGYIVFPAGSLCYRNGNMKYLVMKSAPYIDEHCYSDSSTMGIFGVEGSKPGAAAVAAWLSHETIGLHRGGYGLILGEAMFTSVKIYSQWVTMGLRSSRVTVTPFIMLPTELEGKAEVEIAAETQAIFDAIVGRSDDEILSNPEARDLIQKIGPELVVQSFAVNFRRADGTLNEDIVEANALNTRIHGKFSLQRPEDCIHDLDLFVGSSLLVPEKYGASLVHFKKRIGLVGDGPVFVLRFVTMSPYPCPADTTAKIANLVQKAAEEEAEKALRRSTVIPSLHSFVMHGEERLFMTYSASFNIASHQYQLAITGDMSEAERRAYIVVRKQHPGASFEMRTTEPSEILPLISRGRARVQITSSSIPSLLMSCEITNINLLHFSPLGRKHLQIAYPETMMFYLYGSPSDAYIEHILVHAPNAQMHGRVVLALPEVDDTAFQTGLKKGFVVRTDILERARMPFSPSHRPTFFRTGLTTKISLYRIDDVSGRSVPSSTGALVNLGQLFAEGEMTLQDDIYIDMDLVNAIP</sequence>
<keyword evidence="2" id="KW-1185">Reference proteome</keyword>
<protein>
    <submittedName>
        <fullName evidence="1">PLP-dependent transferase</fullName>
    </submittedName>
</protein>
<dbReference type="EMBL" id="MU266431">
    <property type="protein sequence ID" value="KAH7924193.1"/>
    <property type="molecule type" value="Genomic_DNA"/>
</dbReference>
<dbReference type="Proteomes" id="UP000790709">
    <property type="component" value="Unassembled WGS sequence"/>
</dbReference>
<gene>
    <name evidence="1" type="ORF">BV22DRAFT_1013787</name>
</gene>
<name>A0ACB8BH69_9AGAM</name>